<dbReference type="AlphaFoldDB" id="A0A3A1QNV5"/>
<keyword evidence="2" id="KW-1185">Reference proteome</keyword>
<name>A0A3A1QNV5_9BACI</name>
<dbReference type="Gene3D" id="1.20.120.330">
    <property type="entry name" value="Nucleotidyltransferases domain 2"/>
    <property type="match status" value="1"/>
</dbReference>
<proteinExistence type="predicted"/>
<gene>
    <name evidence="1" type="primary">ant(6)</name>
    <name evidence="1" type="ORF">D3H55_20805</name>
</gene>
<accession>A0A3A1QNV5</accession>
<dbReference type="InterPro" id="IPR007530">
    <property type="entry name" value="Aminoglycoside_adenylylTfrase"/>
</dbReference>
<dbReference type="RefSeq" id="WP_119549231.1">
    <property type="nucleotide sequence ID" value="NZ_QXIR01000040.1"/>
</dbReference>
<reference evidence="1 2" key="1">
    <citation type="submission" date="2018-09" db="EMBL/GenBank/DDBJ databases">
        <title>Bacillus saliacetes sp. nov., isolated from Thai shrimp paste (Ka-pi).</title>
        <authorList>
            <person name="Daroonpunt R."/>
            <person name="Tanasupawat S."/>
            <person name="Yiamsombut S."/>
        </authorList>
    </citation>
    <scope>NUCLEOTIDE SEQUENCE [LARGE SCALE GENOMIC DNA]</scope>
    <source>
        <strain evidence="1 2">SKP7-4</strain>
    </source>
</reference>
<dbReference type="PIRSF" id="PIRSF000812">
    <property type="entry name" value="AAD"/>
    <property type="match status" value="1"/>
</dbReference>
<dbReference type="Proteomes" id="UP000265801">
    <property type="component" value="Unassembled WGS sequence"/>
</dbReference>
<dbReference type="InterPro" id="IPR043519">
    <property type="entry name" value="NT_sf"/>
</dbReference>
<evidence type="ECO:0000313" key="2">
    <source>
        <dbReference type="Proteomes" id="UP000265801"/>
    </source>
</evidence>
<dbReference type="SUPFAM" id="SSF81631">
    <property type="entry name" value="PAP/OAS1 substrate-binding domain"/>
    <property type="match status" value="1"/>
</dbReference>
<protein>
    <submittedName>
        <fullName evidence="1">Aminoglycoside 6-adenylyltransferase</fullName>
    </submittedName>
</protein>
<dbReference type="Gene3D" id="3.30.460.10">
    <property type="entry name" value="Beta Polymerase, domain 2"/>
    <property type="match status" value="1"/>
</dbReference>
<dbReference type="OrthoDB" id="9776406at2"/>
<dbReference type="Pfam" id="PF04439">
    <property type="entry name" value="Adenyl_transf"/>
    <property type="match status" value="1"/>
</dbReference>
<keyword evidence="1" id="KW-0548">Nucleotidyltransferase</keyword>
<sequence length="293" mass="34476">MRSEEEMMEVILEAAKGNDLVRAVYMNGSRTNPNVRKDIFQDYDIVYVVTETAPFIMDKKWLESFGEMLMMQEPDQNDHMSGEDKDFTMSYGYQMLFKDGNRIDLQIQSIECASERFLSDKLTIPLMDKDGILPSIESPTDRQYHVKTPTEGQYFSCCNNFWWCQQNTAKGIWRNELPYARFMFECVIRQELDEMVSWWIGIRTDFQVSAGKLGKYFKDHLPESYWNMYISTCSDGNYQNMWDALFTAGNLFRMLAREVAESLSYRYPEEDDRNMSAYLNRVRTLPANAEVIF</sequence>
<evidence type="ECO:0000313" key="1">
    <source>
        <dbReference type="EMBL" id="RIW28742.1"/>
    </source>
</evidence>
<comment type="caution">
    <text evidence="1">The sequence shown here is derived from an EMBL/GenBank/DDBJ whole genome shotgun (WGS) entry which is preliminary data.</text>
</comment>
<organism evidence="1 2">
    <name type="scientific">Bacillus salacetis</name>
    <dbReference type="NCBI Taxonomy" id="2315464"/>
    <lineage>
        <taxon>Bacteria</taxon>
        <taxon>Bacillati</taxon>
        <taxon>Bacillota</taxon>
        <taxon>Bacilli</taxon>
        <taxon>Bacillales</taxon>
        <taxon>Bacillaceae</taxon>
        <taxon>Bacillus</taxon>
    </lineage>
</organism>
<dbReference type="SUPFAM" id="SSF81301">
    <property type="entry name" value="Nucleotidyltransferase"/>
    <property type="match status" value="1"/>
</dbReference>
<dbReference type="EMBL" id="QXIR01000040">
    <property type="protein sequence ID" value="RIW28742.1"/>
    <property type="molecule type" value="Genomic_DNA"/>
</dbReference>
<keyword evidence="1" id="KW-0808">Transferase</keyword>
<dbReference type="GO" id="GO:0016779">
    <property type="term" value="F:nucleotidyltransferase activity"/>
    <property type="evidence" value="ECO:0007669"/>
    <property type="project" value="UniProtKB-KW"/>
</dbReference>